<feature type="region of interest" description="Disordered" evidence="1">
    <location>
        <begin position="267"/>
        <end position="401"/>
    </location>
</feature>
<feature type="region of interest" description="Disordered" evidence="1">
    <location>
        <begin position="442"/>
        <end position="508"/>
    </location>
</feature>
<evidence type="ECO:0000313" key="2">
    <source>
        <dbReference type="EMBL" id="PHJ24799.1"/>
    </source>
</evidence>
<evidence type="ECO:0000313" key="3">
    <source>
        <dbReference type="Proteomes" id="UP000221165"/>
    </source>
</evidence>
<dbReference type="Proteomes" id="UP000221165">
    <property type="component" value="Unassembled WGS sequence"/>
</dbReference>
<dbReference type="OrthoDB" id="370030at2759"/>
<feature type="region of interest" description="Disordered" evidence="1">
    <location>
        <begin position="762"/>
        <end position="822"/>
    </location>
</feature>
<dbReference type="AlphaFoldDB" id="A0A2C6LAT8"/>
<sequence>MLPLVLRQQMQRKRRRRDFSHLPSSLSSSSFSMLISSTRRRPEKKDISTYGSLPGPLSSLCVLETFGQHMHRSIASRHPRRPSSSSLHRWRHWRVLTLSTTPSHSPSSSLSSSSSFSPFQRLELSHTHSAPTQQHPSLHLQSPSPILLPSVSSESKSTFLEIRRTSEKSVFLSHHEKTNLHRISLHSSSCSLSSLSSSSPSSPLSSLTSFNRAFSTHQNSSSSSSSQARQSTSSHATSPSPVSKPQEESRSRFQLFKRSVNLFSLSSKKTSLQGDSSSKKKDSPSTSLKISPSLSRDKKEEEKEQEGENKKVGTGESLKEGARSENRLEVKGRETGVKGRREREEEGEKADEDERETLRDTSRHWLAEKASRQSRRRRGMGPERERYEENRGSRRIDSHGSYPRVAIVLAHASSLDHPTSPVSKPFVLFTKALLSNLFLPSSSLSSTEPSEVDDDVSSHPDKPTQASLFESSERSSSSFSSNSHSPGDSKSGGEEEEKMSRQSSSFSPSLHPVKWKYPFEFLTVDVSTEPQLAACLRVSSLPSLIMFYYQREHAVLSPTSTTFCDAHLLKYFREALLLSSSSSSSISSRPRQILFSAPIKPEAVVHAVKVSRELALSQESIQEAKERTSGGLKEGEKMKKRTEAGEGMEGKKRVRGENFLSFSRESTPAAMIDAWTEYKTTRGEKFSSSTWLGQSRISMRNKEIAEVERLLEKMERRDGDHFLTKGHTVFSKLYLLLYKDRDKSIDRQSLINVLEEIVGSSIHLSPSPSGKSSSSTSHNGEEKTSSSPSTSSSSSSFSSFPETPVSPSPFYPSPSSSSSRRAFSEMYEPRGFMNELETDPVYGKLVAKATVALFDSPGISDQEVDDLLEGFEKAVDIEEKIKLLQRISPQLQAALTLEEPARPLDEAVHFSHVSTKNERDHARYRPSIFFFSSHSSLNEEAEEEPASSSSFLSCPLRTLSRLYRIKASRLFHGDQEDPSTSPPSLQYKAALTYAIRSYRLESQGDFEEVLKGRPSRLPGGWRGDESPVYGSVPVQVEDASSSPFAGKIIRGGGIGGNCRNNSRQNSSSSRRSDGDGDLFDQMACLRAGWPARTLLTVMYMALGAKHPVVQQSRAELEILLGTDTFVPVIFPRTKAVVGGKPIMMRGKSGKWHWLGPYWKPPWAPPNKARWQTGPEEWSWTDPTR</sequence>
<dbReference type="RefSeq" id="XP_067926471.1">
    <property type="nucleotide sequence ID" value="XM_068061553.1"/>
</dbReference>
<feature type="compositionally biased region" description="Low complexity" evidence="1">
    <location>
        <begin position="762"/>
        <end position="777"/>
    </location>
</feature>
<dbReference type="EMBL" id="MIGC01000537">
    <property type="protein sequence ID" value="PHJ24799.1"/>
    <property type="molecule type" value="Genomic_DNA"/>
</dbReference>
<protein>
    <submittedName>
        <fullName evidence="2">Uncharacterized protein</fullName>
    </submittedName>
</protein>
<feature type="compositionally biased region" description="Low complexity" evidence="1">
    <location>
        <begin position="474"/>
        <end position="489"/>
    </location>
</feature>
<feature type="compositionally biased region" description="Basic and acidic residues" evidence="1">
    <location>
        <begin position="295"/>
        <end position="346"/>
    </location>
</feature>
<evidence type="ECO:0000256" key="1">
    <source>
        <dbReference type="SAM" id="MobiDB-lite"/>
    </source>
</evidence>
<name>A0A2C6LAT8_9APIC</name>
<feature type="region of interest" description="Disordered" evidence="1">
    <location>
        <begin position="622"/>
        <end position="650"/>
    </location>
</feature>
<gene>
    <name evidence="2" type="ORF">CSUI_001347</name>
</gene>
<organism evidence="2 3">
    <name type="scientific">Cystoisospora suis</name>
    <dbReference type="NCBI Taxonomy" id="483139"/>
    <lineage>
        <taxon>Eukaryota</taxon>
        <taxon>Sar</taxon>
        <taxon>Alveolata</taxon>
        <taxon>Apicomplexa</taxon>
        <taxon>Conoidasida</taxon>
        <taxon>Coccidia</taxon>
        <taxon>Eucoccidiorida</taxon>
        <taxon>Eimeriorina</taxon>
        <taxon>Sarcocystidae</taxon>
        <taxon>Cystoisospora</taxon>
    </lineage>
</organism>
<keyword evidence="3" id="KW-1185">Reference proteome</keyword>
<accession>A0A2C6LAT8</accession>
<dbReference type="VEuPathDB" id="ToxoDB:CSUI_001347"/>
<feature type="region of interest" description="Disordered" evidence="1">
    <location>
        <begin position="215"/>
        <end position="251"/>
    </location>
</feature>
<comment type="caution">
    <text evidence="2">The sequence shown here is derived from an EMBL/GenBank/DDBJ whole genome shotgun (WGS) entry which is preliminary data.</text>
</comment>
<feature type="compositionally biased region" description="Basic and acidic residues" evidence="1">
    <location>
        <begin position="356"/>
        <end position="371"/>
    </location>
</feature>
<dbReference type="GeneID" id="94424764"/>
<feature type="compositionally biased region" description="Low complexity" evidence="1">
    <location>
        <begin position="136"/>
        <end position="146"/>
    </location>
</feature>
<feature type="compositionally biased region" description="Low complexity" evidence="1">
    <location>
        <begin position="785"/>
        <end position="803"/>
    </location>
</feature>
<feature type="region of interest" description="Disordered" evidence="1">
    <location>
        <begin position="1055"/>
        <end position="1075"/>
    </location>
</feature>
<reference evidence="2 3" key="1">
    <citation type="journal article" date="2017" name="Int. J. Parasitol.">
        <title>The genome of the protozoan parasite Cystoisospora suis and a reverse vaccinology approach to identify vaccine candidates.</title>
        <authorList>
            <person name="Palmieri N."/>
            <person name="Shrestha A."/>
            <person name="Ruttkowski B."/>
            <person name="Beck T."/>
            <person name="Vogl C."/>
            <person name="Tomley F."/>
            <person name="Blake D.P."/>
            <person name="Joachim A."/>
        </authorList>
    </citation>
    <scope>NUCLEOTIDE SEQUENCE [LARGE SCALE GENOMIC DNA]</scope>
    <source>
        <strain evidence="2 3">Wien I</strain>
    </source>
</reference>
<dbReference type="PANTHER" id="PTHR24216">
    <property type="entry name" value="PAXILLIN-RELATED"/>
    <property type="match status" value="1"/>
</dbReference>
<feature type="compositionally biased region" description="Low complexity" evidence="1">
    <location>
        <begin position="215"/>
        <end position="238"/>
    </location>
</feature>
<feature type="region of interest" description="Disordered" evidence="1">
    <location>
        <begin position="126"/>
        <end position="146"/>
    </location>
</feature>
<proteinExistence type="predicted"/>
<feature type="compositionally biased region" description="Basic and acidic residues" evidence="1">
    <location>
        <begin position="380"/>
        <end position="398"/>
    </location>
</feature>
<feature type="compositionally biased region" description="Low complexity" evidence="1">
    <location>
        <begin position="1057"/>
        <end position="1069"/>
    </location>
</feature>